<dbReference type="EMBL" id="JACHDD010000004">
    <property type="protein sequence ID" value="MBB5424376.1"/>
    <property type="molecule type" value="Genomic_DNA"/>
</dbReference>
<evidence type="ECO:0000313" key="3">
    <source>
        <dbReference type="Proteomes" id="UP000592780"/>
    </source>
</evidence>
<proteinExistence type="predicted"/>
<name>A0A7W8PQA7_PARAM</name>
<dbReference type="Proteomes" id="UP000592780">
    <property type="component" value="Unassembled WGS sequence"/>
</dbReference>
<comment type="caution">
    <text evidence="2">The sequence shown here is derived from an EMBL/GenBank/DDBJ whole genome shotgun (WGS) entry which is preliminary data.</text>
</comment>
<gene>
    <name evidence="2" type="ORF">HDG40_002521</name>
</gene>
<dbReference type="AlphaFoldDB" id="A0A7W8PQA7"/>
<keyword evidence="3" id="KW-1185">Reference proteome</keyword>
<feature type="compositionally biased region" description="Basic and acidic residues" evidence="1">
    <location>
        <begin position="50"/>
        <end position="67"/>
    </location>
</feature>
<feature type="compositionally biased region" description="Polar residues" evidence="1">
    <location>
        <begin position="1"/>
        <end position="10"/>
    </location>
</feature>
<organism evidence="2 3">
    <name type="scientific">Paraburkholderia atlantica</name>
    <dbReference type="NCBI Taxonomy" id="2654982"/>
    <lineage>
        <taxon>Bacteria</taxon>
        <taxon>Pseudomonadati</taxon>
        <taxon>Pseudomonadota</taxon>
        <taxon>Betaproteobacteria</taxon>
        <taxon>Burkholderiales</taxon>
        <taxon>Burkholderiaceae</taxon>
        <taxon>Paraburkholderia</taxon>
    </lineage>
</organism>
<evidence type="ECO:0000256" key="1">
    <source>
        <dbReference type="SAM" id="MobiDB-lite"/>
    </source>
</evidence>
<protein>
    <submittedName>
        <fullName evidence="2">Uncharacterized protein</fullName>
    </submittedName>
</protein>
<feature type="region of interest" description="Disordered" evidence="1">
    <location>
        <begin position="1"/>
        <end position="67"/>
    </location>
</feature>
<sequence length="67" mass="7712">MERAMTSKSQHASRPARTRRTPPTSADTRLDEALMESFPASDPIAVDVTEPFRERMRKTQADTRKRH</sequence>
<reference evidence="2 3" key="1">
    <citation type="submission" date="2020-08" db="EMBL/GenBank/DDBJ databases">
        <title>Genomic Encyclopedia of Type Strains, Phase IV (KMG-V): Genome sequencing to study the core and pangenomes of soil and plant-associated prokaryotes.</title>
        <authorList>
            <person name="Whitman W."/>
        </authorList>
    </citation>
    <scope>NUCLEOTIDE SEQUENCE [LARGE SCALE GENOMIC DNA]</scope>
    <source>
        <strain evidence="2 3">JPY158</strain>
    </source>
</reference>
<accession>A0A7W8PQA7</accession>
<evidence type="ECO:0000313" key="2">
    <source>
        <dbReference type="EMBL" id="MBB5424376.1"/>
    </source>
</evidence>